<dbReference type="NCBIfam" id="TIGR00128">
    <property type="entry name" value="fabD"/>
    <property type="match status" value="1"/>
</dbReference>
<dbReference type="GO" id="GO:0006633">
    <property type="term" value="P:fatty acid biosynthetic process"/>
    <property type="evidence" value="ECO:0007669"/>
    <property type="project" value="TreeGrafter"/>
</dbReference>
<evidence type="ECO:0000256" key="2">
    <source>
        <dbReference type="ARBA" id="ARBA00018953"/>
    </source>
</evidence>
<reference evidence="9" key="1">
    <citation type="submission" date="2021-04" db="EMBL/GenBank/DDBJ databases">
        <title>Genomics, taxonomy and metabolism of representatives of sulfur bacteria of the genus Thiothrix: Thiothrix fructosivorans QT, Thiothrix unzii A1T and three new species, Thiothrix subterranea sp. nov., Thiothrix litoralis sp. nov. and 'Candidatus Thiothrix anitrata' sp. nov.</title>
        <authorList>
            <person name="Ravin N.V."/>
            <person name="Smolyakov D."/>
            <person name="Rudenko T.S."/>
            <person name="Mardanov A.V."/>
            <person name="Beletsky A.V."/>
            <person name="Markov N.D."/>
            <person name="Fomenkov A.I."/>
            <person name="Roberts R.J."/>
            <person name="Karnachuk O.V."/>
            <person name="Novikov A."/>
            <person name="Grabovich M.Y."/>
        </authorList>
    </citation>
    <scope>NUCLEOTIDE SEQUENCE</scope>
    <source>
        <strain evidence="9">A1</strain>
    </source>
</reference>
<dbReference type="Proteomes" id="UP000672009">
    <property type="component" value="Chromosome"/>
</dbReference>
<keyword evidence="4 6" id="KW-0012">Acyltransferase</keyword>
<dbReference type="EC" id="2.3.1.39" evidence="1 6"/>
<dbReference type="EMBL" id="CP072793">
    <property type="protein sequence ID" value="QTR55013.1"/>
    <property type="molecule type" value="Genomic_DNA"/>
</dbReference>
<dbReference type="SMART" id="SM00827">
    <property type="entry name" value="PKS_AT"/>
    <property type="match status" value="1"/>
</dbReference>
<dbReference type="PIRSF" id="PIRSF000446">
    <property type="entry name" value="Mct"/>
    <property type="match status" value="1"/>
</dbReference>
<dbReference type="InterPro" id="IPR016035">
    <property type="entry name" value="Acyl_Trfase/lysoPLipase"/>
</dbReference>
<evidence type="ECO:0000256" key="4">
    <source>
        <dbReference type="ARBA" id="ARBA00023315"/>
    </source>
</evidence>
<dbReference type="InterPro" id="IPR014043">
    <property type="entry name" value="Acyl_transferase_dom"/>
</dbReference>
<dbReference type="GO" id="GO:0005829">
    <property type="term" value="C:cytosol"/>
    <property type="evidence" value="ECO:0007669"/>
    <property type="project" value="TreeGrafter"/>
</dbReference>
<comment type="catalytic activity">
    <reaction evidence="5 6">
        <text>holo-[ACP] + malonyl-CoA = malonyl-[ACP] + CoA</text>
        <dbReference type="Rhea" id="RHEA:41792"/>
        <dbReference type="Rhea" id="RHEA-COMP:9623"/>
        <dbReference type="Rhea" id="RHEA-COMP:9685"/>
        <dbReference type="ChEBI" id="CHEBI:57287"/>
        <dbReference type="ChEBI" id="CHEBI:57384"/>
        <dbReference type="ChEBI" id="CHEBI:64479"/>
        <dbReference type="ChEBI" id="CHEBI:78449"/>
        <dbReference type="EC" id="2.3.1.39"/>
    </reaction>
</comment>
<proteinExistence type="inferred from homology"/>
<feature type="active site" evidence="7">
    <location>
        <position position="92"/>
    </location>
</feature>
<dbReference type="PANTHER" id="PTHR42681:SF1">
    <property type="entry name" value="MALONYL-COA-ACYL CARRIER PROTEIN TRANSACYLASE, MITOCHONDRIAL"/>
    <property type="match status" value="1"/>
</dbReference>
<dbReference type="InterPro" id="IPR024925">
    <property type="entry name" value="Malonyl_CoA-ACP_transAc"/>
</dbReference>
<evidence type="ECO:0000256" key="3">
    <source>
        <dbReference type="ARBA" id="ARBA00022679"/>
    </source>
</evidence>
<comment type="similarity">
    <text evidence="6">Belongs to the fabD family.</text>
</comment>
<feature type="domain" description="Malonyl-CoA:ACP transacylase (MAT)" evidence="8">
    <location>
        <begin position="7"/>
        <end position="289"/>
    </location>
</feature>
<dbReference type="InterPro" id="IPR016036">
    <property type="entry name" value="Malonyl_transacylase_ACP-bd"/>
</dbReference>
<dbReference type="SUPFAM" id="SSF52151">
    <property type="entry name" value="FabD/lysophospholipase-like"/>
    <property type="match status" value="1"/>
</dbReference>
<dbReference type="GO" id="GO:0004314">
    <property type="term" value="F:[acyl-carrier-protein] S-malonyltransferase activity"/>
    <property type="evidence" value="ECO:0007669"/>
    <property type="project" value="UniProtKB-EC"/>
</dbReference>
<evidence type="ECO:0000256" key="5">
    <source>
        <dbReference type="ARBA" id="ARBA00048462"/>
    </source>
</evidence>
<organism evidence="9 10">
    <name type="scientific">Thiothrix unzii</name>
    <dbReference type="NCBI Taxonomy" id="111769"/>
    <lineage>
        <taxon>Bacteria</taxon>
        <taxon>Pseudomonadati</taxon>
        <taxon>Pseudomonadota</taxon>
        <taxon>Gammaproteobacteria</taxon>
        <taxon>Thiotrichales</taxon>
        <taxon>Thiotrichaceae</taxon>
        <taxon>Thiothrix</taxon>
    </lineage>
</organism>
<dbReference type="Gene3D" id="3.30.70.250">
    <property type="entry name" value="Malonyl-CoA ACP transacylase, ACP-binding"/>
    <property type="match status" value="1"/>
</dbReference>
<dbReference type="FunFam" id="3.30.70.250:FF:000001">
    <property type="entry name" value="Malonyl CoA-acyl carrier protein transacylase"/>
    <property type="match status" value="1"/>
</dbReference>
<gene>
    <name evidence="9" type="primary">fabD</name>
    <name evidence="9" type="ORF">J9260_08015</name>
</gene>
<dbReference type="InterPro" id="IPR004410">
    <property type="entry name" value="Malonyl_CoA-ACP_transAc_FabD"/>
</dbReference>
<accession>A0A975FCF8</accession>
<dbReference type="AlphaFoldDB" id="A0A975FCF8"/>
<evidence type="ECO:0000313" key="9">
    <source>
        <dbReference type="EMBL" id="QTR55013.1"/>
    </source>
</evidence>
<dbReference type="Gene3D" id="3.40.366.10">
    <property type="entry name" value="Malonyl-Coenzyme A Acyl Carrier Protein, domain 2"/>
    <property type="match status" value="1"/>
</dbReference>
<dbReference type="SUPFAM" id="SSF55048">
    <property type="entry name" value="Probable ACP-binding domain of malonyl-CoA ACP transacylase"/>
    <property type="match status" value="1"/>
</dbReference>
<dbReference type="InterPro" id="IPR001227">
    <property type="entry name" value="Ac_transferase_dom_sf"/>
</dbReference>
<name>A0A975FCF8_9GAMM</name>
<evidence type="ECO:0000259" key="8">
    <source>
        <dbReference type="SMART" id="SM00827"/>
    </source>
</evidence>
<dbReference type="PANTHER" id="PTHR42681">
    <property type="entry name" value="MALONYL-COA-ACYL CARRIER PROTEIN TRANSACYLASE, MITOCHONDRIAL"/>
    <property type="match status" value="1"/>
</dbReference>
<keyword evidence="10" id="KW-1185">Reference proteome</keyword>
<evidence type="ECO:0000313" key="10">
    <source>
        <dbReference type="Proteomes" id="UP000672009"/>
    </source>
</evidence>
<evidence type="ECO:0000256" key="1">
    <source>
        <dbReference type="ARBA" id="ARBA00013258"/>
    </source>
</evidence>
<dbReference type="KEGG" id="tun:J9260_08015"/>
<dbReference type="InterPro" id="IPR050858">
    <property type="entry name" value="Mal-CoA-ACP_Trans/PKS_FabD"/>
</dbReference>
<evidence type="ECO:0000256" key="7">
    <source>
        <dbReference type="PIRSR" id="PIRSR000446-1"/>
    </source>
</evidence>
<feature type="active site" evidence="7">
    <location>
        <position position="201"/>
    </location>
</feature>
<keyword evidence="3 6" id="KW-0808">Transferase</keyword>
<dbReference type="Pfam" id="PF00698">
    <property type="entry name" value="Acyl_transf_1"/>
    <property type="match status" value="1"/>
</dbReference>
<evidence type="ECO:0000256" key="6">
    <source>
        <dbReference type="PIRNR" id="PIRNR000446"/>
    </source>
</evidence>
<sequence>MMTIAGVFPGQGSQSLGMLADLDKQFKQVRETFQAASDVLGRDLWDMAQQGPEAALNSTENTQPLMLAAGVAVWRVWLGEGGCLPVAVAGHSLGEYSALVAAGVLDFADAVALVAERARLMQNAVADGAGAMAAILGLEDAQIIEACAQAAQGDVVEAVNFNSPGQVVIAGSAAAVDRAIQTATAMGAKKAIKLSVSVPSHCALMQPAATALAVRLGQTAFAPATMPVLHNVDATARTSVTEMAQALEQQLYRPVRWVDTVMALKTTYAADAIVEFGPGKVLAGLNRRIDHKMGAVCIHDSATLAEALKLCEEAGA</sequence>
<protein>
    <recommendedName>
        <fullName evidence="2 6">Malonyl CoA-acyl carrier protein transacylase</fullName>
        <ecNumber evidence="1 6">2.3.1.39</ecNumber>
    </recommendedName>
</protein>